<dbReference type="GO" id="GO:0006606">
    <property type="term" value="P:protein import into nucleus"/>
    <property type="evidence" value="ECO:0007669"/>
    <property type="project" value="InterPro"/>
</dbReference>
<protein>
    <submittedName>
        <fullName evidence="6">Uncharacterized protein</fullName>
    </submittedName>
</protein>
<dbReference type="AlphaFoldDB" id="A0AAV3Q6D1"/>
<evidence type="ECO:0000256" key="1">
    <source>
        <dbReference type="ARBA" id="ARBA00004496"/>
    </source>
</evidence>
<dbReference type="GO" id="GO:0005737">
    <property type="term" value="C:cytoplasm"/>
    <property type="evidence" value="ECO:0007669"/>
    <property type="project" value="UniProtKB-SubCell"/>
</dbReference>
<dbReference type="InterPro" id="IPR016024">
    <property type="entry name" value="ARM-type_fold"/>
</dbReference>
<organism evidence="6 7">
    <name type="scientific">Lithospermum erythrorhizon</name>
    <name type="common">Purple gromwell</name>
    <name type="synonym">Lithospermum officinale var. erythrorhizon</name>
    <dbReference type="NCBI Taxonomy" id="34254"/>
    <lineage>
        <taxon>Eukaryota</taxon>
        <taxon>Viridiplantae</taxon>
        <taxon>Streptophyta</taxon>
        <taxon>Embryophyta</taxon>
        <taxon>Tracheophyta</taxon>
        <taxon>Spermatophyta</taxon>
        <taxon>Magnoliopsida</taxon>
        <taxon>eudicotyledons</taxon>
        <taxon>Gunneridae</taxon>
        <taxon>Pentapetalae</taxon>
        <taxon>asterids</taxon>
        <taxon>lamiids</taxon>
        <taxon>Boraginales</taxon>
        <taxon>Boraginaceae</taxon>
        <taxon>Boraginoideae</taxon>
        <taxon>Lithospermeae</taxon>
        <taxon>Lithospermum</taxon>
    </lineage>
</organism>
<sequence>MATIIMDRPLLVCNFLCAHLCIYTILLSNMAYTEDDEAFLDAEDDAIANIWNLRKCNTTALDILSNVFGDQILLVLMPIVQVTSKAFLLTPGDKAWQAREAAFLALGAIIEGRINGLYPLGESEYKALANCAAELSWLVALLLARKELLIQFISTKDQITDVLTKPPLSTTRFGFFRDKLRLFSRPPSACKGSIG</sequence>
<dbReference type="Gene3D" id="1.25.10.10">
    <property type="entry name" value="Leucine-rich Repeat Variant"/>
    <property type="match status" value="1"/>
</dbReference>
<keyword evidence="2" id="KW-0813">Transport</keyword>
<dbReference type="Proteomes" id="UP001454036">
    <property type="component" value="Unassembled WGS sequence"/>
</dbReference>
<reference evidence="6 7" key="1">
    <citation type="submission" date="2024-01" db="EMBL/GenBank/DDBJ databases">
        <title>The complete chloroplast genome sequence of Lithospermum erythrorhizon: insights into the phylogenetic relationship among Boraginaceae species and the maternal lineages of purple gromwells.</title>
        <authorList>
            <person name="Okada T."/>
            <person name="Watanabe K."/>
        </authorList>
    </citation>
    <scope>NUCLEOTIDE SEQUENCE [LARGE SCALE GENOMIC DNA]</scope>
</reference>
<dbReference type="PANTHER" id="PTHR10527">
    <property type="entry name" value="IMPORTIN BETA"/>
    <property type="match status" value="1"/>
</dbReference>
<name>A0AAV3Q6D1_LITER</name>
<evidence type="ECO:0000256" key="5">
    <source>
        <dbReference type="ARBA" id="ARBA00022927"/>
    </source>
</evidence>
<keyword evidence="5" id="KW-0653">Protein transport</keyword>
<dbReference type="SUPFAM" id="SSF48371">
    <property type="entry name" value="ARM repeat"/>
    <property type="match status" value="1"/>
</dbReference>
<evidence type="ECO:0000256" key="2">
    <source>
        <dbReference type="ARBA" id="ARBA00022448"/>
    </source>
</evidence>
<evidence type="ECO:0000313" key="7">
    <source>
        <dbReference type="Proteomes" id="UP001454036"/>
    </source>
</evidence>
<evidence type="ECO:0000256" key="4">
    <source>
        <dbReference type="ARBA" id="ARBA00022737"/>
    </source>
</evidence>
<comment type="caution">
    <text evidence="6">The sequence shown here is derived from an EMBL/GenBank/DDBJ whole genome shotgun (WGS) entry which is preliminary data.</text>
</comment>
<dbReference type="InterPro" id="IPR011989">
    <property type="entry name" value="ARM-like"/>
</dbReference>
<accession>A0AAV3Q6D1</accession>
<keyword evidence="7" id="KW-1185">Reference proteome</keyword>
<keyword evidence="4" id="KW-0677">Repeat</keyword>
<dbReference type="EMBL" id="BAABME010003571">
    <property type="protein sequence ID" value="GAA0159309.1"/>
    <property type="molecule type" value="Genomic_DNA"/>
</dbReference>
<evidence type="ECO:0000256" key="3">
    <source>
        <dbReference type="ARBA" id="ARBA00022490"/>
    </source>
</evidence>
<comment type="subcellular location">
    <subcellularLocation>
        <location evidence="1">Cytoplasm</location>
    </subcellularLocation>
</comment>
<dbReference type="InterPro" id="IPR040122">
    <property type="entry name" value="Importin_beta"/>
</dbReference>
<keyword evidence="3" id="KW-0963">Cytoplasm</keyword>
<gene>
    <name evidence="6" type="ORF">LIER_16119</name>
</gene>
<evidence type="ECO:0000313" key="6">
    <source>
        <dbReference type="EMBL" id="GAA0159309.1"/>
    </source>
</evidence>
<proteinExistence type="predicted"/>